<accession>A0ABW9IZS1</accession>
<evidence type="ECO:0000313" key="3">
    <source>
        <dbReference type="Proteomes" id="UP001631993"/>
    </source>
</evidence>
<keyword evidence="3" id="KW-1185">Reference proteome</keyword>
<feature type="non-terminal residue" evidence="2">
    <location>
        <position position="75"/>
    </location>
</feature>
<dbReference type="RefSeq" id="WP_409098158.1">
    <property type="nucleotide sequence ID" value="NZ_JBJVNE010000588.1"/>
</dbReference>
<keyword evidence="1" id="KW-1133">Transmembrane helix</keyword>
<evidence type="ECO:0000313" key="2">
    <source>
        <dbReference type="EMBL" id="MFM9653919.1"/>
    </source>
</evidence>
<name>A0ABW9IZS1_STRGJ</name>
<gene>
    <name evidence="2" type="ORF">ACKI1S_49110</name>
</gene>
<sequence length="75" mass="7734">MSVSLTPAQAENSDGTIQLAVVRECHFKAPIVLAVITALLAALFGLAPRDGTSTFRLGDPSQSFALPEIGVPTGP</sequence>
<keyword evidence="1" id="KW-0472">Membrane</keyword>
<evidence type="ECO:0000256" key="1">
    <source>
        <dbReference type="SAM" id="Phobius"/>
    </source>
</evidence>
<comment type="caution">
    <text evidence="2">The sequence shown here is derived from an EMBL/GenBank/DDBJ whole genome shotgun (WGS) entry which is preliminary data.</text>
</comment>
<protein>
    <submittedName>
        <fullName evidence="2">Uncharacterized protein</fullName>
    </submittedName>
</protein>
<organism evidence="2 3">
    <name type="scientific">Streptomyces galilaeus</name>
    <dbReference type="NCBI Taxonomy" id="33899"/>
    <lineage>
        <taxon>Bacteria</taxon>
        <taxon>Bacillati</taxon>
        <taxon>Actinomycetota</taxon>
        <taxon>Actinomycetes</taxon>
        <taxon>Kitasatosporales</taxon>
        <taxon>Streptomycetaceae</taxon>
        <taxon>Streptomyces</taxon>
    </lineage>
</organism>
<reference evidence="2 3" key="1">
    <citation type="submission" date="2024-12" db="EMBL/GenBank/DDBJ databases">
        <title>Forecasting of Potato common scab and diversities of Pathogenic streptomyces spp. in china.</title>
        <authorList>
            <person name="Handique U."/>
            <person name="Wu J."/>
        </authorList>
    </citation>
    <scope>NUCLEOTIDE SEQUENCE [LARGE SCALE GENOMIC DNA]</scope>
    <source>
        <strain evidence="2 3">ZRIMU1585</strain>
    </source>
</reference>
<keyword evidence="1" id="KW-0812">Transmembrane</keyword>
<proteinExistence type="predicted"/>
<dbReference type="Proteomes" id="UP001631993">
    <property type="component" value="Unassembled WGS sequence"/>
</dbReference>
<dbReference type="EMBL" id="JBJVNE010000588">
    <property type="protein sequence ID" value="MFM9653919.1"/>
    <property type="molecule type" value="Genomic_DNA"/>
</dbReference>
<feature type="transmembrane region" description="Helical" evidence="1">
    <location>
        <begin position="29"/>
        <end position="47"/>
    </location>
</feature>